<dbReference type="NCBIfam" id="TIGR00231">
    <property type="entry name" value="small_GTP"/>
    <property type="match status" value="1"/>
</dbReference>
<dbReference type="PANTHER" id="PTHR46090:SF2">
    <property type="entry name" value="ADP-RIBOSYLATION FACTOR-LIKE PROTEIN 13B"/>
    <property type="match status" value="1"/>
</dbReference>
<evidence type="ECO:0000313" key="5">
    <source>
        <dbReference type="EMBL" id="CAG5073459.1"/>
    </source>
</evidence>
<dbReference type="GO" id="GO:0003924">
    <property type="term" value="F:GTPase activity"/>
    <property type="evidence" value="ECO:0007669"/>
    <property type="project" value="InterPro"/>
</dbReference>
<feature type="binding site" evidence="3">
    <location>
        <begin position="156"/>
        <end position="159"/>
    </location>
    <ligand>
        <name>GTP</name>
        <dbReference type="ChEBI" id="CHEBI:37565"/>
    </ligand>
</feature>
<dbReference type="GO" id="GO:0051649">
    <property type="term" value="P:establishment of localization in cell"/>
    <property type="evidence" value="ECO:0007669"/>
    <property type="project" value="UniProtKB-ARBA"/>
</dbReference>
<feature type="binding site" evidence="4">
    <location>
        <position position="61"/>
    </location>
    <ligand>
        <name>Mg(2+)</name>
        <dbReference type="ChEBI" id="CHEBI:18420"/>
    </ligand>
</feature>
<evidence type="ECO:0000256" key="3">
    <source>
        <dbReference type="PIRSR" id="PIRSR606689-1"/>
    </source>
</evidence>
<evidence type="ECO:0000313" key="6">
    <source>
        <dbReference type="Proteomes" id="UP000786811"/>
    </source>
</evidence>
<feature type="binding site" evidence="3">
    <location>
        <begin position="54"/>
        <end position="61"/>
    </location>
    <ligand>
        <name>GTP</name>
        <dbReference type="ChEBI" id="CHEBI:37565"/>
    </ligand>
</feature>
<dbReference type="GO" id="GO:1905515">
    <property type="term" value="P:non-motile cilium assembly"/>
    <property type="evidence" value="ECO:0007669"/>
    <property type="project" value="TreeGrafter"/>
</dbReference>
<dbReference type="GO" id="GO:0005525">
    <property type="term" value="F:GTP binding"/>
    <property type="evidence" value="ECO:0007669"/>
    <property type="project" value="UniProtKB-KW"/>
</dbReference>
<dbReference type="InterPro" id="IPR005225">
    <property type="entry name" value="Small_GTP-bd"/>
</dbReference>
<keyword evidence="6" id="KW-1185">Reference proteome</keyword>
<dbReference type="GO" id="GO:0097730">
    <property type="term" value="C:non-motile cilium"/>
    <property type="evidence" value="ECO:0007669"/>
    <property type="project" value="TreeGrafter"/>
</dbReference>
<protein>
    <submittedName>
        <fullName evidence="5">Similar to Arl13b: ADP-ribosylation factor-like protein 13B (Mus musculus)</fullName>
    </submittedName>
</protein>
<dbReference type="GO" id="GO:0060170">
    <property type="term" value="C:ciliary membrane"/>
    <property type="evidence" value="ECO:0007669"/>
    <property type="project" value="TreeGrafter"/>
</dbReference>
<feature type="binding site" evidence="3">
    <location>
        <position position="100"/>
    </location>
    <ligand>
        <name>GTP</name>
        <dbReference type="ChEBI" id="CHEBI:37565"/>
    </ligand>
</feature>
<accession>A0A8J2EFC2</accession>
<dbReference type="Pfam" id="PF00025">
    <property type="entry name" value="Arf"/>
    <property type="match status" value="1"/>
</dbReference>
<keyword evidence="2 3" id="KW-0342">GTP-binding</keyword>
<dbReference type="SMART" id="SM00178">
    <property type="entry name" value="SAR"/>
    <property type="match status" value="1"/>
</dbReference>
<organism evidence="5 6">
    <name type="scientific">Cotesia congregata</name>
    <name type="common">Parasitoid wasp</name>
    <name type="synonym">Apanteles congregatus</name>
    <dbReference type="NCBI Taxonomy" id="51543"/>
    <lineage>
        <taxon>Eukaryota</taxon>
        <taxon>Metazoa</taxon>
        <taxon>Ecdysozoa</taxon>
        <taxon>Arthropoda</taxon>
        <taxon>Hexapoda</taxon>
        <taxon>Insecta</taxon>
        <taxon>Pterygota</taxon>
        <taxon>Neoptera</taxon>
        <taxon>Endopterygota</taxon>
        <taxon>Hymenoptera</taxon>
        <taxon>Apocrita</taxon>
        <taxon>Ichneumonoidea</taxon>
        <taxon>Braconidae</taxon>
        <taxon>Microgastrinae</taxon>
        <taxon>Cotesia</taxon>
    </lineage>
</organism>
<dbReference type="OrthoDB" id="14717at2759"/>
<dbReference type="Gene3D" id="3.40.50.300">
    <property type="entry name" value="P-loop containing nucleotide triphosphate hydrolases"/>
    <property type="match status" value="1"/>
</dbReference>
<comment type="caution">
    <text evidence="5">The sequence shown here is derived from an EMBL/GenBank/DDBJ whole genome shotgun (WGS) entry which is preliminary data.</text>
</comment>
<dbReference type="InterPro" id="IPR051995">
    <property type="entry name" value="Ciliary_GTPase"/>
</dbReference>
<gene>
    <name evidence="5" type="ORF">HICCMSTLAB_LOCUS402</name>
</gene>
<dbReference type="InterPro" id="IPR027417">
    <property type="entry name" value="P-loop_NTPase"/>
</dbReference>
<dbReference type="SMART" id="SM00177">
    <property type="entry name" value="ARF"/>
    <property type="match status" value="1"/>
</dbReference>
<reference evidence="5" key="1">
    <citation type="submission" date="2021-04" db="EMBL/GenBank/DDBJ databases">
        <authorList>
            <person name="Chebbi M.A.C M."/>
        </authorList>
    </citation>
    <scope>NUCLEOTIDE SEQUENCE</scope>
</reference>
<evidence type="ECO:0000256" key="2">
    <source>
        <dbReference type="ARBA" id="ARBA00023134"/>
    </source>
</evidence>
<name>A0A8J2EFC2_COTCN</name>
<sequence length="378" mass="42615">MVSEELSIILDGDYLCLKLFSTLLPIMGNCLRIIINKIRKKRIIRKNVVLLMAGLDDSGKTSVLNFISNDLDDNVMTTMGFRVVALKHKFYSIKVYDVGGAPQIRSIWKKYYGDIHGIIYVVDASNLSRLNENKLVFAELISHEHIAGKPILLLANKQDISSAIDELDLVENLDIEHAANSMRCPTRVETCSCIITQEYYKQNTMGIVNGFKWLLDTISKNYVELNNRIKASQSVIVPISNHVQKRPSISSITPSHASIRSNPFKPISELVNSSSEKNLLNKNGRVNSRNGFKAKNFLVKNKTAPTLEDDTNNTVNDIEYFHNEIEDSVAFLPLDPINLKSQNFNKTFIPQMRPFTAPATSQRPDVFVMPNLPGQVFQ</sequence>
<proteinExistence type="predicted"/>
<dbReference type="Proteomes" id="UP000786811">
    <property type="component" value="Unassembled WGS sequence"/>
</dbReference>
<dbReference type="GO" id="GO:0097500">
    <property type="term" value="P:receptor localization to non-motile cilium"/>
    <property type="evidence" value="ECO:0007669"/>
    <property type="project" value="TreeGrafter"/>
</dbReference>
<dbReference type="SUPFAM" id="SSF52540">
    <property type="entry name" value="P-loop containing nucleoside triphosphate hydrolases"/>
    <property type="match status" value="1"/>
</dbReference>
<dbReference type="InterPro" id="IPR006689">
    <property type="entry name" value="Small_GTPase_ARF/SAR"/>
</dbReference>
<keyword evidence="1 3" id="KW-0547">Nucleotide-binding</keyword>
<evidence type="ECO:0000256" key="1">
    <source>
        <dbReference type="ARBA" id="ARBA00022741"/>
    </source>
</evidence>
<feature type="binding site" evidence="4">
    <location>
        <position position="78"/>
    </location>
    <ligand>
        <name>Mg(2+)</name>
        <dbReference type="ChEBI" id="CHEBI:18420"/>
    </ligand>
</feature>
<dbReference type="PROSITE" id="PS51417">
    <property type="entry name" value="ARF"/>
    <property type="match status" value="1"/>
</dbReference>
<keyword evidence="4" id="KW-0460">Magnesium</keyword>
<dbReference type="GO" id="GO:0046872">
    <property type="term" value="F:metal ion binding"/>
    <property type="evidence" value="ECO:0007669"/>
    <property type="project" value="UniProtKB-KW"/>
</dbReference>
<evidence type="ECO:0000256" key="4">
    <source>
        <dbReference type="PIRSR" id="PIRSR606689-2"/>
    </source>
</evidence>
<dbReference type="GO" id="GO:0048731">
    <property type="term" value="P:system development"/>
    <property type="evidence" value="ECO:0007669"/>
    <property type="project" value="UniProtKB-ARBA"/>
</dbReference>
<dbReference type="AlphaFoldDB" id="A0A8J2EFC2"/>
<dbReference type="GO" id="GO:0016192">
    <property type="term" value="P:vesicle-mediated transport"/>
    <property type="evidence" value="ECO:0007669"/>
    <property type="project" value="UniProtKB-ARBA"/>
</dbReference>
<dbReference type="PANTHER" id="PTHR46090">
    <property type="entry name" value="ADP-RIBOSYLATION FACTOR-LIKE PROTEIN 13B"/>
    <property type="match status" value="1"/>
</dbReference>
<dbReference type="PRINTS" id="PR00328">
    <property type="entry name" value="SAR1GTPBP"/>
</dbReference>
<dbReference type="EMBL" id="CAJNRD030001114">
    <property type="protein sequence ID" value="CAG5073459.1"/>
    <property type="molecule type" value="Genomic_DNA"/>
</dbReference>
<keyword evidence="4" id="KW-0479">Metal-binding</keyword>